<evidence type="ECO:0000313" key="2">
    <source>
        <dbReference type="Proteomes" id="UP001529510"/>
    </source>
</evidence>
<dbReference type="Proteomes" id="UP001529510">
    <property type="component" value="Unassembled WGS sequence"/>
</dbReference>
<name>A0ABD0QQX2_CIRMR</name>
<dbReference type="EMBL" id="JAMKFB020000007">
    <property type="protein sequence ID" value="KAL0188140.1"/>
    <property type="molecule type" value="Genomic_DNA"/>
</dbReference>
<feature type="non-terminal residue" evidence="1">
    <location>
        <position position="156"/>
    </location>
</feature>
<comment type="caution">
    <text evidence="1">The sequence shown here is derived from an EMBL/GenBank/DDBJ whole genome shotgun (WGS) entry which is preliminary data.</text>
</comment>
<gene>
    <name evidence="1" type="ORF">M9458_015239</name>
</gene>
<keyword evidence="2" id="KW-1185">Reference proteome</keyword>
<organism evidence="1 2">
    <name type="scientific">Cirrhinus mrigala</name>
    <name type="common">Mrigala</name>
    <dbReference type="NCBI Taxonomy" id="683832"/>
    <lineage>
        <taxon>Eukaryota</taxon>
        <taxon>Metazoa</taxon>
        <taxon>Chordata</taxon>
        <taxon>Craniata</taxon>
        <taxon>Vertebrata</taxon>
        <taxon>Euteleostomi</taxon>
        <taxon>Actinopterygii</taxon>
        <taxon>Neopterygii</taxon>
        <taxon>Teleostei</taxon>
        <taxon>Ostariophysi</taxon>
        <taxon>Cypriniformes</taxon>
        <taxon>Cyprinidae</taxon>
        <taxon>Labeoninae</taxon>
        <taxon>Labeonini</taxon>
        <taxon>Cirrhinus</taxon>
    </lineage>
</organism>
<dbReference type="AlphaFoldDB" id="A0ABD0QQX2"/>
<evidence type="ECO:0000313" key="1">
    <source>
        <dbReference type="EMBL" id="KAL0188140.1"/>
    </source>
</evidence>
<feature type="non-terminal residue" evidence="1">
    <location>
        <position position="1"/>
    </location>
</feature>
<reference evidence="1 2" key="1">
    <citation type="submission" date="2024-05" db="EMBL/GenBank/DDBJ databases">
        <title>Genome sequencing and assembly of Indian major carp, Cirrhinus mrigala (Hamilton, 1822).</title>
        <authorList>
            <person name="Mohindra V."/>
            <person name="Chowdhury L.M."/>
            <person name="Lal K."/>
            <person name="Jena J.K."/>
        </authorList>
    </citation>
    <scope>NUCLEOTIDE SEQUENCE [LARGE SCALE GENOMIC DNA]</scope>
    <source>
        <strain evidence="1">CM1030</strain>
        <tissue evidence="1">Blood</tissue>
    </source>
</reference>
<accession>A0ABD0QQX2</accession>
<proteinExistence type="predicted"/>
<sequence length="156" mass="17201">VHQAKSLKDLHKGGHDPEVLRELRAATDLVLHAMKITTGHAMSMMVVQEEANKLWFMNAPMSQSGLFGNVVVQQFSAAQKQTEAIKHILPQRAAAAPPTHRPGLGALAPQPSKLSSMQRISFLCMELDSIKQTAHLMEEHAQSVLDYLNMIKSRTA</sequence>
<protein>
    <submittedName>
        <fullName evidence="1">Uncharacterized protein</fullName>
    </submittedName>
</protein>